<evidence type="ECO:0000256" key="1">
    <source>
        <dbReference type="SAM" id="Phobius"/>
    </source>
</evidence>
<protein>
    <submittedName>
        <fullName evidence="2">Uncharacterized protein</fullName>
    </submittedName>
</protein>
<keyword evidence="3" id="KW-1185">Reference proteome</keyword>
<name>R4KAU2_CLOPA</name>
<sequence length="66" mass="7866">MYKYYHDLNYSMQKKTDMIIKIVEEIKSIALTNIFLILILCISLLVIMYNCFATYSGFLSSFLFYK</sequence>
<dbReference type="HOGENOM" id="CLU_2823537_0_0_9"/>
<keyword evidence="1" id="KW-0472">Membrane</keyword>
<dbReference type="AlphaFoldDB" id="R4KAU2"/>
<proteinExistence type="predicted"/>
<keyword evidence="1" id="KW-0812">Transmembrane</keyword>
<evidence type="ECO:0000313" key="3">
    <source>
        <dbReference type="Proteomes" id="UP000013523"/>
    </source>
</evidence>
<dbReference type="Proteomes" id="UP000013523">
    <property type="component" value="Chromosome"/>
</dbReference>
<accession>R4KAU2</accession>
<organism evidence="2 3">
    <name type="scientific">Clostridium pasteurianum BC1</name>
    <dbReference type="NCBI Taxonomy" id="86416"/>
    <lineage>
        <taxon>Bacteria</taxon>
        <taxon>Bacillati</taxon>
        <taxon>Bacillota</taxon>
        <taxon>Clostridia</taxon>
        <taxon>Eubacteriales</taxon>
        <taxon>Clostridiaceae</taxon>
        <taxon>Clostridium</taxon>
    </lineage>
</organism>
<dbReference type="KEGG" id="cpas:Clopa_1853"/>
<evidence type="ECO:0000313" key="2">
    <source>
        <dbReference type="EMBL" id="AGK96755.1"/>
    </source>
</evidence>
<feature type="transmembrane region" description="Helical" evidence="1">
    <location>
        <begin position="34"/>
        <end position="65"/>
    </location>
</feature>
<keyword evidence="1" id="KW-1133">Transmembrane helix</keyword>
<gene>
    <name evidence="2" type="ORF">Clopa_1853</name>
</gene>
<dbReference type="EMBL" id="CP003261">
    <property type="protein sequence ID" value="AGK96755.1"/>
    <property type="molecule type" value="Genomic_DNA"/>
</dbReference>
<reference evidence="2 3" key="1">
    <citation type="submission" date="2012-01" db="EMBL/GenBank/DDBJ databases">
        <title>Complete sequence of chromosome of Clostridium pasteurianum BC1.</title>
        <authorList>
            <consortium name="US DOE Joint Genome Institute"/>
            <person name="Lucas S."/>
            <person name="Han J."/>
            <person name="Lapidus A."/>
            <person name="Cheng J.-F."/>
            <person name="Goodwin L."/>
            <person name="Pitluck S."/>
            <person name="Peters L."/>
            <person name="Mikhailova N."/>
            <person name="Teshima H."/>
            <person name="Detter J.C."/>
            <person name="Han C."/>
            <person name="Tapia R."/>
            <person name="Land M."/>
            <person name="Hauser L."/>
            <person name="Kyrpides N."/>
            <person name="Ivanova N."/>
            <person name="Pagani I."/>
            <person name="Dunn J."/>
            <person name="Taghavi S."/>
            <person name="Francis A."/>
            <person name="van der Lelie D."/>
            <person name="Woyke T."/>
        </authorList>
    </citation>
    <scope>NUCLEOTIDE SEQUENCE [LARGE SCALE GENOMIC DNA]</scope>
    <source>
        <strain evidence="2 3">BC1</strain>
    </source>
</reference>